<dbReference type="Pfam" id="PF06203">
    <property type="entry name" value="CCT"/>
    <property type="match status" value="1"/>
</dbReference>
<dbReference type="PANTHER" id="PTHR31319:SF114">
    <property type="entry name" value="OS12G0262400 PROTEIN"/>
    <property type="match status" value="1"/>
</dbReference>
<evidence type="ECO:0000256" key="3">
    <source>
        <dbReference type="PROSITE-ProRule" id="PRU00357"/>
    </source>
</evidence>
<dbReference type="Proteomes" id="UP001318860">
    <property type="component" value="Unassembled WGS sequence"/>
</dbReference>
<comment type="subcellular location">
    <subcellularLocation>
        <location evidence="1 3">Nucleus</location>
    </subcellularLocation>
</comment>
<name>A0ABR0WCH4_REHGL</name>
<protein>
    <recommendedName>
        <fullName evidence="4">CCT domain-containing protein</fullName>
    </recommendedName>
</protein>
<keyword evidence="6" id="KW-1185">Reference proteome</keyword>
<keyword evidence="2 3" id="KW-0539">Nucleus</keyword>
<evidence type="ECO:0000256" key="2">
    <source>
        <dbReference type="ARBA" id="ARBA00023242"/>
    </source>
</evidence>
<organism evidence="5 6">
    <name type="scientific">Rehmannia glutinosa</name>
    <name type="common">Chinese foxglove</name>
    <dbReference type="NCBI Taxonomy" id="99300"/>
    <lineage>
        <taxon>Eukaryota</taxon>
        <taxon>Viridiplantae</taxon>
        <taxon>Streptophyta</taxon>
        <taxon>Embryophyta</taxon>
        <taxon>Tracheophyta</taxon>
        <taxon>Spermatophyta</taxon>
        <taxon>Magnoliopsida</taxon>
        <taxon>eudicotyledons</taxon>
        <taxon>Gunneridae</taxon>
        <taxon>Pentapetalae</taxon>
        <taxon>asterids</taxon>
        <taxon>lamiids</taxon>
        <taxon>Lamiales</taxon>
        <taxon>Orobanchaceae</taxon>
        <taxon>Rehmannieae</taxon>
        <taxon>Rehmannia</taxon>
    </lineage>
</organism>
<dbReference type="InterPro" id="IPR010402">
    <property type="entry name" value="CCT_domain"/>
</dbReference>
<feature type="domain" description="CCT" evidence="4">
    <location>
        <begin position="142"/>
        <end position="184"/>
    </location>
</feature>
<reference evidence="5 6" key="1">
    <citation type="journal article" date="2021" name="Comput. Struct. Biotechnol. J.">
        <title>De novo genome assembly of the potent medicinal plant Rehmannia glutinosa using nanopore technology.</title>
        <authorList>
            <person name="Ma L."/>
            <person name="Dong C."/>
            <person name="Song C."/>
            <person name="Wang X."/>
            <person name="Zheng X."/>
            <person name="Niu Y."/>
            <person name="Chen S."/>
            <person name="Feng W."/>
        </authorList>
    </citation>
    <scope>NUCLEOTIDE SEQUENCE [LARGE SCALE GENOMIC DNA]</scope>
    <source>
        <strain evidence="5">DH-2019</strain>
    </source>
</reference>
<dbReference type="EMBL" id="JABTTQ020000012">
    <property type="protein sequence ID" value="KAK6144543.1"/>
    <property type="molecule type" value="Genomic_DNA"/>
</dbReference>
<comment type="caution">
    <text evidence="5">The sequence shown here is derived from an EMBL/GenBank/DDBJ whole genome shotgun (WGS) entry which is preliminary data.</text>
</comment>
<accession>A0ABR0WCH4</accession>
<evidence type="ECO:0000313" key="5">
    <source>
        <dbReference type="EMBL" id="KAK6144543.1"/>
    </source>
</evidence>
<evidence type="ECO:0000259" key="4">
    <source>
        <dbReference type="PROSITE" id="PS51017"/>
    </source>
</evidence>
<dbReference type="PROSITE" id="PS51017">
    <property type="entry name" value="CCT"/>
    <property type="match status" value="1"/>
</dbReference>
<proteinExistence type="predicted"/>
<evidence type="ECO:0000313" key="6">
    <source>
        <dbReference type="Proteomes" id="UP001318860"/>
    </source>
</evidence>
<dbReference type="PANTHER" id="PTHR31319">
    <property type="entry name" value="ZINC FINGER PROTEIN CONSTANS-LIKE 4"/>
    <property type="match status" value="1"/>
</dbReference>
<gene>
    <name evidence="5" type="ORF">DH2020_021363</name>
</gene>
<evidence type="ECO:0000256" key="1">
    <source>
        <dbReference type="ARBA" id="ARBA00004123"/>
    </source>
</evidence>
<sequence>MFGPYGNEISLELHGQFPLADIFLPTLQPVSRYEINDSVSGLSSEIEYNSGSYVGSPGSINSHVTCTPTPIQRSIICSQSFQNNLQILLQICGLTLSWLVNLKMQQGVNLVQRNRRSNSPLASEMSIIESMNRTSRYSPEEKKERIERYRSKRNLRNFHRKIKYECRKTLADRRQRVRGRFARNNEIEKPPQSQWDHITYLGLEENDYYDDNWIYLNQYI</sequence>
<dbReference type="InterPro" id="IPR045281">
    <property type="entry name" value="CONSTANS-like"/>
</dbReference>